<feature type="compositionally biased region" description="Acidic residues" evidence="1">
    <location>
        <begin position="495"/>
        <end position="515"/>
    </location>
</feature>
<dbReference type="AlphaFoldDB" id="A0A1E7ENX7"/>
<evidence type="ECO:0000313" key="3">
    <source>
        <dbReference type="Proteomes" id="UP000095751"/>
    </source>
</evidence>
<dbReference type="GO" id="GO:0005634">
    <property type="term" value="C:nucleus"/>
    <property type="evidence" value="ECO:0007669"/>
    <property type="project" value="TreeGrafter"/>
</dbReference>
<dbReference type="OrthoDB" id="198969at2759"/>
<dbReference type="GO" id="GO:0016279">
    <property type="term" value="F:protein-lysine N-methyltransferase activity"/>
    <property type="evidence" value="ECO:0007669"/>
    <property type="project" value="TreeGrafter"/>
</dbReference>
<keyword evidence="3" id="KW-1185">Reference proteome</keyword>
<dbReference type="KEGG" id="fcy:FRACYDRAFT_250977"/>
<gene>
    <name evidence="2" type="ORF">FRACYDRAFT_250977</name>
</gene>
<dbReference type="SUPFAM" id="SSF82199">
    <property type="entry name" value="SET domain"/>
    <property type="match status" value="1"/>
</dbReference>
<dbReference type="Proteomes" id="UP000095751">
    <property type="component" value="Unassembled WGS sequence"/>
</dbReference>
<proteinExistence type="predicted"/>
<dbReference type="InParanoid" id="A0A1E7ENX7"/>
<evidence type="ECO:0000256" key="1">
    <source>
        <dbReference type="SAM" id="MobiDB-lite"/>
    </source>
</evidence>
<dbReference type="InterPro" id="IPR046341">
    <property type="entry name" value="SET_dom_sf"/>
</dbReference>
<feature type="region of interest" description="Disordered" evidence="1">
    <location>
        <begin position="493"/>
        <end position="515"/>
    </location>
</feature>
<dbReference type="Gene3D" id="3.90.1410.10">
    <property type="entry name" value="set domain protein methyltransferase, domain 1"/>
    <property type="match status" value="1"/>
</dbReference>
<dbReference type="PANTHER" id="PTHR13271">
    <property type="entry name" value="UNCHARACTERIZED PUTATIVE METHYLTRANSFERASE"/>
    <property type="match status" value="1"/>
</dbReference>
<dbReference type="InterPro" id="IPR050600">
    <property type="entry name" value="SETD3_SETD6_MTase"/>
</dbReference>
<organism evidence="2 3">
    <name type="scientific">Fragilariopsis cylindrus CCMP1102</name>
    <dbReference type="NCBI Taxonomy" id="635003"/>
    <lineage>
        <taxon>Eukaryota</taxon>
        <taxon>Sar</taxon>
        <taxon>Stramenopiles</taxon>
        <taxon>Ochrophyta</taxon>
        <taxon>Bacillariophyta</taxon>
        <taxon>Bacillariophyceae</taxon>
        <taxon>Bacillariophycidae</taxon>
        <taxon>Bacillariales</taxon>
        <taxon>Bacillariaceae</taxon>
        <taxon>Fragilariopsis</taxon>
    </lineage>
</organism>
<feature type="compositionally biased region" description="Low complexity" evidence="1">
    <location>
        <begin position="380"/>
        <end position="394"/>
    </location>
</feature>
<dbReference type="CDD" id="cd10527">
    <property type="entry name" value="SET_LSMT"/>
    <property type="match status" value="1"/>
</dbReference>
<name>A0A1E7ENX7_9STRA</name>
<sequence>MSSSIQEANQPRRRLTHPTFSFVKDPKDLENLSLHESPYGDLTLRAARDLEPNSILFTLPFDSVLTYDVVRNTKLSRLIMDTAGVCCSPEILVWLNMVCWYKTDYDTDNIYSSKHLRALSKEPPNVSSWPSYLQDLLIGTNIYSVLDVSGKNDNTLGNVHVIVKALSIVEEVRQFILLTNANNSNNINNNNDDDDDSIAIHNFFIPGGTSIFNKESIGWARGHFVSRRFPELKPSKFIKDLTKQNQHTIGYGDRLSCFIPLLDLMNHNPEMSSTCTVSLEDTDTVVIRIGTKGVKNGDELIYRYGNLSNETLLQGYGFCLEDNGQDAISFRIRKHQQPQHENIADSDTAISTTDNDGEVFFLKKGGVSGIPKEFWEAIAGNNNNNSESDGTNDNGDVDDDQQLEIGLGDLQKLKEYVDGKLKDLLSAPGWLYDQKKEVLVGTTSEDDADNDNDEAAAIHYDRVRKKFIQFYLKGQKEVLEKLHDDLVEMLQQCSDLEDAEEQEEESDSYSDSDTN</sequence>
<reference evidence="2 3" key="1">
    <citation type="submission" date="2016-09" db="EMBL/GenBank/DDBJ databases">
        <title>Extensive genetic diversity and differential bi-allelic expression allows diatom success in the polar Southern Ocean.</title>
        <authorList>
            <consortium name="DOE Joint Genome Institute"/>
            <person name="Mock T."/>
            <person name="Otillar R.P."/>
            <person name="Strauss J."/>
            <person name="Dupont C."/>
            <person name="Frickenhaus S."/>
            <person name="Maumus F."/>
            <person name="Mcmullan M."/>
            <person name="Sanges R."/>
            <person name="Schmutz J."/>
            <person name="Toseland A."/>
            <person name="Valas R."/>
            <person name="Veluchamy A."/>
            <person name="Ward B.J."/>
            <person name="Allen A."/>
            <person name="Barry K."/>
            <person name="Falciatore A."/>
            <person name="Ferrante M."/>
            <person name="Fortunato A.E."/>
            <person name="Gloeckner G."/>
            <person name="Gruber A."/>
            <person name="Hipkin R."/>
            <person name="Janech M."/>
            <person name="Kroth P."/>
            <person name="Leese F."/>
            <person name="Lindquist E."/>
            <person name="Lyon B.R."/>
            <person name="Martin J."/>
            <person name="Mayer C."/>
            <person name="Parker M."/>
            <person name="Quesneville H."/>
            <person name="Raymond J."/>
            <person name="Uhlig C."/>
            <person name="Valentin K.U."/>
            <person name="Worden A.Z."/>
            <person name="Armbrust E.V."/>
            <person name="Bowler C."/>
            <person name="Green B."/>
            <person name="Moulton V."/>
            <person name="Van Oosterhout C."/>
            <person name="Grigoriev I."/>
        </authorList>
    </citation>
    <scope>NUCLEOTIDE SEQUENCE [LARGE SCALE GENOMIC DNA]</scope>
    <source>
        <strain evidence="2 3">CCMP1102</strain>
    </source>
</reference>
<dbReference type="EMBL" id="KV784385">
    <property type="protein sequence ID" value="OEU07554.1"/>
    <property type="molecule type" value="Genomic_DNA"/>
</dbReference>
<dbReference type="PANTHER" id="PTHR13271:SF147">
    <property type="entry name" value="PROTEIN-LYSINE N-METHYLTRANSFERASE EFM1-RELATED"/>
    <property type="match status" value="1"/>
</dbReference>
<feature type="region of interest" description="Disordered" evidence="1">
    <location>
        <begin position="380"/>
        <end position="401"/>
    </location>
</feature>
<evidence type="ECO:0000313" key="2">
    <source>
        <dbReference type="EMBL" id="OEU07554.1"/>
    </source>
</evidence>
<protein>
    <submittedName>
        <fullName evidence="2">SET domain-containing protein</fullName>
    </submittedName>
</protein>
<accession>A0A1E7ENX7</accession>